<protein>
    <submittedName>
        <fullName evidence="2">Acetylxylan esterase</fullName>
    </submittedName>
</protein>
<accession>A0ABX5SU52</accession>
<dbReference type="EMBL" id="CP038266">
    <property type="protein sequence ID" value="QBR88385.1"/>
    <property type="molecule type" value="Genomic_DNA"/>
</dbReference>
<dbReference type="PANTHER" id="PTHR40111">
    <property type="entry name" value="CEPHALOSPORIN-C DEACETYLASE"/>
    <property type="match status" value="1"/>
</dbReference>
<organism evidence="2 3">
    <name type="scientific">Microbacterium wangchenii</name>
    <dbReference type="NCBI Taxonomy" id="2541726"/>
    <lineage>
        <taxon>Bacteria</taxon>
        <taxon>Bacillati</taxon>
        <taxon>Actinomycetota</taxon>
        <taxon>Actinomycetes</taxon>
        <taxon>Micrococcales</taxon>
        <taxon>Microbacteriaceae</taxon>
        <taxon>Microbacterium</taxon>
    </lineage>
</organism>
<gene>
    <name evidence="2" type="ORF">E4K62_06595</name>
</gene>
<sequence length="417" mass="44077">MPRAVPSPRSPRVLRPSASCAFSCALLLVLHASSRAAKRRRDADRGTPAAARAFGRGEASAALGARTISSLGTATGTAVRLHGLPDPRNVRSFHHRPPRSWARMGAMDPTYGYTIDSLLAIRPPNAPADFAQYWGARYAQARDIRPMPVIRPSAQPAPPATRLYDVEFSTTDGLRLGGWLTLPADGRVERGLVVSHGYGGRLEPERVAPVEHAAVLYACARGMGARSLTDGIPAVAERHVLHGIADRETYVHGGCAADVWCSVSALTELVPAVAGRVAYVGGSFGGGIGALALPWEDRISAACLSIPSFGHHPVRVTLPCTGSGESVRRHVEAHPEAMDVLQYFDAATAATMITVPTHVAPALADPAVPPPGQFAIANGLGGEREVFVRATGHMDHPGAPEEAEALRASQRDFLART</sequence>
<dbReference type="Gene3D" id="3.40.50.1820">
    <property type="entry name" value="alpha/beta hydrolase"/>
    <property type="match status" value="1"/>
</dbReference>
<dbReference type="SUPFAM" id="SSF53474">
    <property type="entry name" value="alpha/beta-Hydrolases"/>
    <property type="match status" value="1"/>
</dbReference>
<reference evidence="2 3" key="1">
    <citation type="submission" date="2019-03" db="EMBL/GenBank/DDBJ databases">
        <authorList>
            <person name="Dong K."/>
        </authorList>
    </citation>
    <scope>NUCLEOTIDE SEQUENCE [LARGE SCALE GENOMIC DNA]</scope>
    <source>
        <strain evidence="3">dk512</strain>
    </source>
</reference>
<dbReference type="Proteomes" id="UP000295748">
    <property type="component" value="Chromosome"/>
</dbReference>
<feature type="domain" description="Acetyl xylan esterase" evidence="1">
    <location>
        <begin position="125"/>
        <end position="391"/>
    </location>
</feature>
<evidence type="ECO:0000313" key="2">
    <source>
        <dbReference type="EMBL" id="QBR88385.1"/>
    </source>
</evidence>
<dbReference type="PANTHER" id="PTHR40111:SF1">
    <property type="entry name" value="CEPHALOSPORIN-C DEACETYLASE"/>
    <property type="match status" value="1"/>
</dbReference>
<evidence type="ECO:0000313" key="3">
    <source>
        <dbReference type="Proteomes" id="UP000295748"/>
    </source>
</evidence>
<dbReference type="InterPro" id="IPR008391">
    <property type="entry name" value="AXE1_dom"/>
</dbReference>
<dbReference type="Pfam" id="PF05448">
    <property type="entry name" value="AXE1"/>
    <property type="match status" value="1"/>
</dbReference>
<name>A0ABX5SU52_9MICO</name>
<dbReference type="InterPro" id="IPR029058">
    <property type="entry name" value="AB_hydrolase_fold"/>
</dbReference>
<evidence type="ECO:0000259" key="1">
    <source>
        <dbReference type="Pfam" id="PF05448"/>
    </source>
</evidence>
<keyword evidence="3" id="KW-1185">Reference proteome</keyword>
<dbReference type="InterPro" id="IPR039069">
    <property type="entry name" value="CE7"/>
</dbReference>
<proteinExistence type="predicted"/>